<keyword evidence="2 4" id="KW-0547">Nucleotide-binding</keyword>
<dbReference type="PANTHER" id="PTHR45782">
    <property type="entry name" value="MITOCHONDRIAL RIBOSOME-ASSOCIATED GTPASE 1"/>
    <property type="match status" value="1"/>
</dbReference>
<dbReference type="SUPFAM" id="SSF52540">
    <property type="entry name" value="P-loop containing nucleoside triphosphate hydrolases"/>
    <property type="match status" value="1"/>
</dbReference>
<feature type="domain" description="CP-type G" evidence="5">
    <location>
        <begin position="11"/>
        <end position="177"/>
    </location>
</feature>
<name>A0ABY7QSE6_9FIRM</name>
<keyword evidence="3 4" id="KW-0342">GTP-binding</keyword>
<dbReference type="PIRSF" id="PIRSF006230">
    <property type="entry name" value="MG442"/>
    <property type="match status" value="1"/>
</dbReference>
<dbReference type="CDD" id="cd01856">
    <property type="entry name" value="YlqF"/>
    <property type="match status" value="1"/>
</dbReference>
<dbReference type="Gene3D" id="3.40.50.300">
    <property type="entry name" value="P-loop containing nucleotide triphosphate hydrolases"/>
    <property type="match status" value="1"/>
</dbReference>
<dbReference type="InterPro" id="IPR016478">
    <property type="entry name" value="GTPase_MTG1"/>
</dbReference>
<organism evidence="6 7">
    <name type="scientific">Peptoniphilus equinus</name>
    <dbReference type="NCBI Taxonomy" id="3016343"/>
    <lineage>
        <taxon>Bacteria</taxon>
        <taxon>Bacillati</taxon>
        <taxon>Bacillota</taxon>
        <taxon>Tissierellia</taxon>
        <taxon>Tissierellales</taxon>
        <taxon>Peptoniphilaceae</taxon>
        <taxon>Peptoniphilus</taxon>
    </lineage>
</organism>
<dbReference type="InterPro" id="IPR006073">
    <property type="entry name" value="GTP-bd"/>
</dbReference>
<evidence type="ECO:0000256" key="1">
    <source>
        <dbReference type="ARBA" id="ARBA00014898"/>
    </source>
</evidence>
<dbReference type="InterPro" id="IPR030378">
    <property type="entry name" value="G_CP_dom"/>
</dbReference>
<keyword evidence="7" id="KW-1185">Reference proteome</keyword>
<dbReference type="EMBL" id="CP115667">
    <property type="protein sequence ID" value="WBW49715.1"/>
    <property type="molecule type" value="Genomic_DNA"/>
</dbReference>
<reference evidence="6 7" key="1">
    <citation type="submission" date="2023-01" db="EMBL/GenBank/DDBJ databases">
        <authorList>
            <person name="Lee S.H."/>
            <person name="Jung H.S."/>
            <person name="Yun J.U."/>
        </authorList>
    </citation>
    <scope>NUCLEOTIDE SEQUENCE [LARGE SCALE GENOMIC DNA]</scope>
    <source>
        <strain evidence="6 7">CBA3646</strain>
    </source>
</reference>
<dbReference type="InterPro" id="IPR027417">
    <property type="entry name" value="P-loop_NTPase"/>
</dbReference>
<dbReference type="InterPro" id="IPR019991">
    <property type="entry name" value="GTP-bd_ribosome_bgen"/>
</dbReference>
<dbReference type="Gene3D" id="1.10.1580.10">
    <property type="match status" value="1"/>
</dbReference>
<accession>A0ABY7QSE6</accession>
<dbReference type="Pfam" id="PF01926">
    <property type="entry name" value="MMR_HSR1"/>
    <property type="match status" value="1"/>
</dbReference>
<comment type="similarity">
    <text evidence="4">Belongs to the TRAFAC class YlqF/YawG GTPase family. MTG1 subfamily.</text>
</comment>
<dbReference type="PROSITE" id="PS51721">
    <property type="entry name" value="G_CP"/>
    <property type="match status" value="1"/>
</dbReference>
<evidence type="ECO:0000313" key="7">
    <source>
        <dbReference type="Proteomes" id="UP001210339"/>
    </source>
</evidence>
<evidence type="ECO:0000313" key="6">
    <source>
        <dbReference type="EMBL" id="WBW49715.1"/>
    </source>
</evidence>
<evidence type="ECO:0000259" key="5">
    <source>
        <dbReference type="PROSITE" id="PS51721"/>
    </source>
</evidence>
<dbReference type="RefSeq" id="WP_271191246.1">
    <property type="nucleotide sequence ID" value="NZ_CP115667.1"/>
</dbReference>
<dbReference type="PANTHER" id="PTHR45782:SF4">
    <property type="entry name" value="MITOCHONDRIAL RIBOSOME-ASSOCIATED GTPASE 1"/>
    <property type="match status" value="1"/>
</dbReference>
<evidence type="ECO:0000256" key="3">
    <source>
        <dbReference type="ARBA" id="ARBA00023134"/>
    </source>
</evidence>
<dbReference type="Proteomes" id="UP001210339">
    <property type="component" value="Chromosome"/>
</dbReference>
<dbReference type="InterPro" id="IPR023179">
    <property type="entry name" value="GTP-bd_ortho_bundle_sf"/>
</dbReference>
<gene>
    <name evidence="6" type="primary">ylqF</name>
    <name evidence="6" type="ORF">O6R05_06855</name>
</gene>
<evidence type="ECO:0000256" key="4">
    <source>
        <dbReference type="PIRNR" id="PIRNR006230"/>
    </source>
</evidence>
<keyword evidence="4" id="KW-0963">Cytoplasm</keyword>
<evidence type="ECO:0000256" key="2">
    <source>
        <dbReference type="ARBA" id="ARBA00022741"/>
    </source>
</evidence>
<protein>
    <recommendedName>
        <fullName evidence="1 4">Ribosome biogenesis GTPase A</fullName>
    </recommendedName>
</protein>
<dbReference type="NCBIfam" id="TIGR03596">
    <property type="entry name" value="GTPase_YlqF"/>
    <property type="match status" value="1"/>
</dbReference>
<comment type="function">
    <text evidence="4">Required for a late step of 50S ribosomal subunit assembly. Has GTPase activity.</text>
</comment>
<sequence>MNINWYPGHMKKTVEEIQKKLKLVDFYIEILDARIPYSSQNPLLREMLKHKKGLILLNKKDLADEAMNARWAEHFSQNGNRAMLYTATKPAPEKIVSEAKLLMAEELERQRDKDVNFGPLRAMIVGIPNSGKSTFINGIVGSKSAKVGNRPGITTTHQWIKLGGDLHLLDTPGVLWPKFEDQDVGLSLAFTGAIRDEILDTETLALRLIERLQEVAPTALTTRYGVDTEGEGLAVMEAIGRRRGALLKGAEIDYTKTAGIILDEFRKGVLGRITLERPDGKL</sequence>
<comment type="subcellular location">
    <subcellularLocation>
        <location evidence="4">Cytoplasm</location>
    </subcellularLocation>
</comment>
<proteinExistence type="inferred from homology"/>